<dbReference type="GO" id="GO:0015288">
    <property type="term" value="F:porin activity"/>
    <property type="evidence" value="ECO:0007669"/>
    <property type="project" value="TreeGrafter"/>
</dbReference>
<evidence type="ECO:0000256" key="4">
    <source>
        <dbReference type="ARBA" id="ARBA00023136"/>
    </source>
</evidence>
<dbReference type="PANTHER" id="PTHR30026">
    <property type="entry name" value="OUTER MEMBRANE PROTEIN TOLC"/>
    <property type="match status" value="1"/>
</dbReference>
<dbReference type="Proteomes" id="UP000321367">
    <property type="component" value="Unassembled WGS sequence"/>
</dbReference>
<comment type="subcellular location">
    <subcellularLocation>
        <location evidence="1">Cell outer membrane</location>
    </subcellularLocation>
</comment>
<keyword evidence="2" id="KW-1134">Transmembrane beta strand</keyword>
<protein>
    <submittedName>
        <fullName evidence="6">TolC family protein</fullName>
    </submittedName>
</protein>
<dbReference type="GO" id="GO:0009279">
    <property type="term" value="C:cell outer membrane"/>
    <property type="evidence" value="ECO:0007669"/>
    <property type="project" value="UniProtKB-SubCell"/>
</dbReference>
<keyword evidence="4" id="KW-0472">Membrane</keyword>
<dbReference type="SUPFAM" id="SSF56954">
    <property type="entry name" value="Outer membrane efflux proteins (OEP)"/>
    <property type="match status" value="1"/>
</dbReference>
<comment type="caution">
    <text evidence="6">The sequence shown here is derived from an EMBL/GenBank/DDBJ whole genome shotgun (WGS) entry which is preliminary data.</text>
</comment>
<evidence type="ECO:0000256" key="3">
    <source>
        <dbReference type="ARBA" id="ARBA00022692"/>
    </source>
</evidence>
<evidence type="ECO:0000313" key="7">
    <source>
        <dbReference type="Proteomes" id="UP000321367"/>
    </source>
</evidence>
<dbReference type="AlphaFoldDB" id="A0A5C6ZSV2"/>
<keyword evidence="7" id="KW-1185">Reference proteome</keyword>
<dbReference type="GO" id="GO:1990281">
    <property type="term" value="C:efflux pump complex"/>
    <property type="evidence" value="ECO:0007669"/>
    <property type="project" value="TreeGrafter"/>
</dbReference>
<dbReference type="EMBL" id="VORY01000015">
    <property type="protein sequence ID" value="TXD92962.1"/>
    <property type="molecule type" value="Genomic_DNA"/>
</dbReference>
<dbReference type="OrthoDB" id="1680428at2"/>
<organism evidence="6 7">
    <name type="scientific">Gillisia hiemivivida</name>
    <dbReference type="NCBI Taxonomy" id="291190"/>
    <lineage>
        <taxon>Bacteria</taxon>
        <taxon>Pseudomonadati</taxon>
        <taxon>Bacteroidota</taxon>
        <taxon>Flavobacteriia</taxon>
        <taxon>Flavobacteriales</taxon>
        <taxon>Flavobacteriaceae</taxon>
        <taxon>Gillisia</taxon>
    </lineage>
</organism>
<evidence type="ECO:0000313" key="6">
    <source>
        <dbReference type="EMBL" id="TXD92962.1"/>
    </source>
</evidence>
<sequence length="433" mass="48940">MMKKSISKYFQKRFPGMKFLLLLLPLWGMGGYSQTLDTYLEIAVKNNPKLKSSYAQFEAAMRNSPQVSSLPDPTLTMSGLGRMIETRVGAQEARFNLMQMFPWFGTLEAKENAANLMAEAKFQKFLDLKNQLIYDVKSVYAELYTISETIQIKEENLEILESYRELSLSRFKSGDGAMVNVVKVDIDKDAAITEIELMNEMLIPVSTKFNLLLNRDLQETIFVQDTLKLSGLPMEINSEDNLESHPLLKAIEKEKASYIAEQTVAEKQGMPNIGIGVDYSIISKRTDASPEGNGQDAIMPMVSISLPIFRKKYKASREQAEFLVSSSISEREAMRNELQSMLAMTIYEYHKSEKLIELYNRQLLSSGQANKLYISAFSNATGDFEEVLRMNQDILLLKTQKIEAIKNGFIAGAKLDYLFSGDVNSNSEINKTP</sequence>
<dbReference type="Gene3D" id="1.20.1600.10">
    <property type="entry name" value="Outer membrane efflux proteins (OEP)"/>
    <property type="match status" value="1"/>
</dbReference>
<dbReference type="GO" id="GO:0015562">
    <property type="term" value="F:efflux transmembrane transporter activity"/>
    <property type="evidence" value="ECO:0007669"/>
    <property type="project" value="InterPro"/>
</dbReference>
<accession>A0A5C6ZSV2</accession>
<keyword evidence="5" id="KW-0998">Cell outer membrane</keyword>
<keyword evidence="3" id="KW-0812">Transmembrane</keyword>
<evidence type="ECO:0000256" key="5">
    <source>
        <dbReference type="ARBA" id="ARBA00023237"/>
    </source>
</evidence>
<evidence type="ECO:0000256" key="1">
    <source>
        <dbReference type="ARBA" id="ARBA00004442"/>
    </source>
</evidence>
<proteinExistence type="predicted"/>
<evidence type="ECO:0000256" key="2">
    <source>
        <dbReference type="ARBA" id="ARBA00022452"/>
    </source>
</evidence>
<name>A0A5C6ZSV2_9FLAO</name>
<dbReference type="PANTHER" id="PTHR30026:SF21">
    <property type="entry name" value="SLR1270 PROTEIN"/>
    <property type="match status" value="1"/>
</dbReference>
<dbReference type="InterPro" id="IPR051906">
    <property type="entry name" value="TolC-like"/>
</dbReference>
<gene>
    <name evidence="6" type="ORF">ES724_11975</name>
</gene>
<reference evidence="6 7" key="1">
    <citation type="submission" date="2019-08" db="EMBL/GenBank/DDBJ databases">
        <title>Genome sequence of Gillisia hiemivivida IC154 (type strain).</title>
        <authorList>
            <person name="Bowman J.P."/>
        </authorList>
    </citation>
    <scope>NUCLEOTIDE SEQUENCE [LARGE SCALE GENOMIC DNA]</scope>
    <source>
        <strain evidence="6 7">IC154</strain>
    </source>
</reference>